<dbReference type="Proteomes" id="UP000252707">
    <property type="component" value="Unassembled WGS sequence"/>
</dbReference>
<sequence>MTMNPSLRNTLFLLPLLALLLAAASPAGAADAPWLRSSKGLVLGLSDGRELYAKEADTPTPIASLTKLMTAMVILDAGLKLEEPVVVTSADRDRIRGSSSRLLPGTSVSRRVLLLLALMASENRAANALARTYPGGTPAFVAAMNRKAQGLGLNQTKFADPAGLDSGNVSTARELANLVRTAMDYPLIRQYTTTWEHEVAVGRGKSRQVIRFRNTNRLLRNESWDIALSKTGYISDSGRCLVMQARIAGEPVILVLLDSWGKLSPMGDANRVRKWMEKHHRDT</sequence>
<feature type="domain" description="Peptidase S11 D-alanyl-D-alanine carboxypeptidase A N-terminal" evidence="11">
    <location>
        <begin position="31"/>
        <end position="259"/>
    </location>
</feature>
<keyword evidence="5" id="KW-0573">Peptidoglycan synthesis</keyword>
<dbReference type="InterPro" id="IPR018044">
    <property type="entry name" value="Peptidase_S11"/>
</dbReference>
<evidence type="ECO:0000256" key="8">
    <source>
        <dbReference type="PIRSR" id="PIRSR618044-2"/>
    </source>
</evidence>
<evidence type="ECO:0000256" key="3">
    <source>
        <dbReference type="ARBA" id="ARBA00022801"/>
    </source>
</evidence>
<evidence type="ECO:0000313" key="12">
    <source>
        <dbReference type="EMBL" id="RCX30637.1"/>
    </source>
</evidence>
<keyword evidence="6" id="KW-0961">Cell wall biogenesis/degradation</keyword>
<organism evidence="12 13">
    <name type="scientific">Thioalbus denitrificans</name>
    <dbReference type="NCBI Taxonomy" id="547122"/>
    <lineage>
        <taxon>Bacteria</taxon>
        <taxon>Pseudomonadati</taxon>
        <taxon>Pseudomonadota</taxon>
        <taxon>Gammaproteobacteria</taxon>
        <taxon>Chromatiales</taxon>
        <taxon>Ectothiorhodospiraceae</taxon>
        <taxon>Thioalbus</taxon>
    </lineage>
</organism>
<evidence type="ECO:0000256" key="9">
    <source>
        <dbReference type="RuleBase" id="RU004016"/>
    </source>
</evidence>
<dbReference type="SUPFAM" id="SSF56601">
    <property type="entry name" value="beta-lactamase/transpeptidase-like"/>
    <property type="match status" value="1"/>
</dbReference>
<dbReference type="PANTHER" id="PTHR21581:SF26">
    <property type="entry name" value="D-ALANYL-D-ALANINE ENDOPEPTIDASE"/>
    <property type="match status" value="1"/>
</dbReference>
<dbReference type="AlphaFoldDB" id="A0A369CDE3"/>
<dbReference type="PANTHER" id="PTHR21581">
    <property type="entry name" value="D-ALANYL-D-ALANINE CARBOXYPEPTIDASE"/>
    <property type="match status" value="1"/>
</dbReference>
<evidence type="ECO:0000256" key="4">
    <source>
        <dbReference type="ARBA" id="ARBA00022960"/>
    </source>
</evidence>
<dbReference type="Gene3D" id="3.40.710.10">
    <property type="entry name" value="DD-peptidase/beta-lactamase superfamily"/>
    <property type="match status" value="1"/>
</dbReference>
<keyword evidence="3" id="KW-0378">Hydrolase</keyword>
<dbReference type="InterPro" id="IPR001967">
    <property type="entry name" value="Peptidase_S11_N"/>
</dbReference>
<evidence type="ECO:0000256" key="1">
    <source>
        <dbReference type="ARBA" id="ARBA00007164"/>
    </source>
</evidence>
<evidence type="ECO:0000259" key="11">
    <source>
        <dbReference type="Pfam" id="PF00768"/>
    </source>
</evidence>
<evidence type="ECO:0000256" key="6">
    <source>
        <dbReference type="ARBA" id="ARBA00023316"/>
    </source>
</evidence>
<dbReference type="GO" id="GO:0008360">
    <property type="term" value="P:regulation of cell shape"/>
    <property type="evidence" value="ECO:0007669"/>
    <property type="project" value="UniProtKB-KW"/>
</dbReference>
<feature type="active site" description="Acyl-ester intermediate" evidence="7">
    <location>
        <position position="64"/>
    </location>
</feature>
<feature type="active site" description="Proton acceptor" evidence="7">
    <location>
        <position position="67"/>
    </location>
</feature>
<accession>A0A369CDE3</accession>
<dbReference type="PRINTS" id="PR00725">
    <property type="entry name" value="DADACBPTASE1"/>
</dbReference>
<dbReference type="GO" id="GO:0006508">
    <property type="term" value="P:proteolysis"/>
    <property type="evidence" value="ECO:0007669"/>
    <property type="project" value="InterPro"/>
</dbReference>
<feature type="binding site" evidence="8">
    <location>
        <position position="230"/>
    </location>
    <ligand>
        <name>substrate</name>
    </ligand>
</feature>
<gene>
    <name evidence="12" type="ORF">DFQ59_10473</name>
</gene>
<feature type="active site" evidence="7">
    <location>
        <position position="121"/>
    </location>
</feature>
<evidence type="ECO:0000256" key="2">
    <source>
        <dbReference type="ARBA" id="ARBA00022729"/>
    </source>
</evidence>
<evidence type="ECO:0000256" key="10">
    <source>
        <dbReference type="SAM" id="SignalP"/>
    </source>
</evidence>
<dbReference type="InterPro" id="IPR012338">
    <property type="entry name" value="Beta-lactam/transpept-like"/>
</dbReference>
<dbReference type="EMBL" id="QPJY01000004">
    <property type="protein sequence ID" value="RCX30637.1"/>
    <property type="molecule type" value="Genomic_DNA"/>
</dbReference>
<dbReference type="Pfam" id="PF00768">
    <property type="entry name" value="Peptidase_S11"/>
    <property type="match status" value="1"/>
</dbReference>
<feature type="signal peptide" evidence="10">
    <location>
        <begin position="1"/>
        <end position="29"/>
    </location>
</feature>
<dbReference type="GO" id="GO:0071555">
    <property type="term" value="P:cell wall organization"/>
    <property type="evidence" value="ECO:0007669"/>
    <property type="project" value="UniProtKB-KW"/>
</dbReference>
<name>A0A369CDE3_9GAMM</name>
<proteinExistence type="inferred from homology"/>
<keyword evidence="4" id="KW-0133">Cell shape</keyword>
<keyword evidence="13" id="KW-1185">Reference proteome</keyword>
<reference evidence="12 13" key="1">
    <citation type="submission" date="2018-07" db="EMBL/GenBank/DDBJ databases">
        <title>Genomic Encyclopedia of Type Strains, Phase IV (KMG-IV): sequencing the most valuable type-strain genomes for metagenomic binning, comparative biology and taxonomic classification.</title>
        <authorList>
            <person name="Goeker M."/>
        </authorList>
    </citation>
    <scope>NUCLEOTIDE SEQUENCE [LARGE SCALE GENOMIC DNA]</scope>
    <source>
        <strain evidence="12 13">DSM 26407</strain>
    </source>
</reference>
<dbReference type="GO" id="GO:0009002">
    <property type="term" value="F:serine-type D-Ala-D-Ala carboxypeptidase activity"/>
    <property type="evidence" value="ECO:0007669"/>
    <property type="project" value="InterPro"/>
</dbReference>
<dbReference type="OrthoDB" id="5688590at2"/>
<protein>
    <submittedName>
        <fullName evidence="12">D-alanyl-D-alanine endopeptidase (Penicillin-binding protein 7)</fullName>
    </submittedName>
</protein>
<comment type="similarity">
    <text evidence="1 9">Belongs to the peptidase S11 family.</text>
</comment>
<evidence type="ECO:0000313" key="13">
    <source>
        <dbReference type="Proteomes" id="UP000252707"/>
    </source>
</evidence>
<dbReference type="GO" id="GO:0009252">
    <property type="term" value="P:peptidoglycan biosynthetic process"/>
    <property type="evidence" value="ECO:0007669"/>
    <property type="project" value="UniProtKB-KW"/>
</dbReference>
<comment type="caution">
    <text evidence="12">The sequence shown here is derived from an EMBL/GenBank/DDBJ whole genome shotgun (WGS) entry which is preliminary data.</text>
</comment>
<keyword evidence="2 10" id="KW-0732">Signal</keyword>
<evidence type="ECO:0000256" key="5">
    <source>
        <dbReference type="ARBA" id="ARBA00022984"/>
    </source>
</evidence>
<evidence type="ECO:0000256" key="7">
    <source>
        <dbReference type="PIRSR" id="PIRSR618044-1"/>
    </source>
</evidence>
<feature type="chain" id="PRO_5016645283" evidence="10">
    <location>
        <begin position="30"/>
        <end position="283"/>
    </location>
</feature>